<evidence type="ECO:0000313" key="3">
    <source>
        <dbReference type="Proteomes" id="UP001497516"/>
    </source>
</evidence>
<reference evidence="2 3" key="1">
    <citation type="submission" date="2024-04" db="EMBL/GenBank/DDBJ databases">
        <authorList>
            <person name="Fracassetti M."/>
        </authorList>
    </citation>
    <scope>NUCLEOTIDE SEQUENCE [LARGE SCALE GENOMIC DNA]</scope>
</reference>
<dbReference type="AlphaFoldDB" id="A0AAV2DWH4"/>
<dbReference type="Proteomes" id="UP001497516">
    <property type="component" value="Chromosome 3"/>
</dbReference>
<dbReference type="SMART" id="SM00256">
    <property type="entry name" value="FBOX"/>
    <property type="match status" value="1"/>
</dbReference>
<name>A0AAV2DWH4_9ROSI</name>
<evidence type="ECO:0000313" key="2">
    <source>
        <dbReference type="EMBL" id="CAL1377907.1"/>
    </source>
</evidence>
<dbReference type="InterPro" id="IPR001810">
    <property type="entry name" value="F-box_dom"/>
</dbReference>
<gene>
    <name evidence="2" type="ORF">LTRI10_LOCUS19525</name>
</gene>
<dbReference type="CDD" id="cd22160">
    <property type="entry name" value="F-box_AtFBL13-like"/>
    <property type="match status" value="1"/>
</dbReference>
<keyword evidence="3" id="KW-1185">Reference proteome</keyword>
<accession>A0AAV2DWH4</accession>
<feature type="domain" description="F-box" evidence="1">
    <location>
        <begin position="17"/>
        <end position="66"/>
    </location>
</feature>
<dbReference type="Gene3D" id="1.20.1280.50">
    <property type="match status" value="1"/>
</dbReference>
<dbReference type="SUPFAM" id="SSF81383">
    <property type="entry name" value="F-box domain"/>
    <property type="match status" value="1"/>
</dbReference>
<evidence type="ECO:0000259" key="1">
    <source>
        <dbReference type="PROSITE" id="PS50181"/>
    </source>
</evidence>
<dbReference type="InterPro" id="IPR053781">
    <property type="entry name" value="F-box_AtFBL13-like"/>
</dbReference>
<dbReference type="InterPro" id="IPR053197">
    <property type="entry name" value="F-box_SCFL_complex_component"/>
</dbReference>
<dbReference type="PANTHER" id="PTHR34223:SF118">
    <property type="entry name" value="F-BOX DOMAIN, LEUCINE-RICH REPEAT DOMAIN SUPERFAMILY, F-BOX-LIKE DOMAIN SUPERFAMILY"/>
    <property type="match status" value="1"/>
</dbReference>
<proteinExistence type="predicted"/>
<dbReference type="Pfam" id="PF00646">
    <property type="entry name" value="F-box"/>
    <property type="match status" value="1"/>
</dbReference>
<sequence length="403" mass="46193">MVGGSCPTCKKKARHQIDRFSELPEHILRRVLSLVDSKTAVQTSLLSRRWRSVWKGVPTLNLYSKSFKTHFRFHQFISETLSRRYATAIEQISLEIGYPNGDEDEIDDSDDDIDLPVGATRYRRLFSYAASRGGIQRLRLVHCGYRGEIWNHFVRSRSPAAFGVLATLHLEGCKAYCFPSLKWSPIAVRVDPFADFPNLRDLTLKNCSWAIDGGDGEEDDGYYSICLRVSGIQLRNLRMESLYSVSKFEIFAPNLESFYFTGQLRGPEFVELQHMLCLDLACIRISGYRDLDIPENRDDSDSDSDVNAELVPVDLAARRFKNLFQGLHSARTLELHLNTFKILERIQESNAFQTSPFTRLKTLIINVEYKLQSFDMPYLISQYFLGNSTNKEVKSTKFKVTSS</sequence>
<dbReference type="PROSITE" id="PS50181">
    <property type="entry name" value="FBOX"/>
    <property type="match status" value="1"/>
</dbReference>
<protein>
    <recommendedName>
        <fullName evidence="1">F-box domain-containing protein</fullName>
    </recommendedName>
</protein>
<dbReference type="EMBL" id="OZ034816">
    <property type="protein sequence ID" value="CAL1377907.1"/>
    <property type="molecule type" value="Genomic_DNA"/>
</dbReference>
<dbReference type="PANTHER" id="PTHR34223">
    <property type="entry name" value="OS11G0201299 PROTEIN"/>
    <property type="match status" value="1"/>
</dbReference>
<dbReference type="InterPro" id="IPR036047">
    <property type="entry name" value="F-box-like_dom_sf"/>
</dbReference>
<dbReference type="SUPFAM" id="SSF52047">
    <property type="entry name" value="RNI-like"/>
    <property type="match status" value="1"/>
</dbReference>
<organism evidence="2 3">
    <name type="scientific">Linum trigynum</name>
    <dbReference type="NCBI Taxonomy" id="586398"/>
    <lineage>
        <taxon>Eukaryota</taxon>
        <taxon>Viridiplantae</taxon>
        <taxon>Streptophyta</taxon>
        <taxon>Embryophyta</taxon>
        <taxon>Tracheophyta</taxon>
        <taxon>Spermatophyta</taxon>
        <taxon>Magnoliopsida</taxon>
        <taxon>eudicotyledons</taxon>
        <taxon>Gunneridae</taxon>
        <taxon>Pentapetalae</taxon>
        <taxon>rosids</taxon>
        <taxon>fabids</taxon>
        <taxon>Malpighiales</taxon>
        <taxon>Linaceae</taxon>
        <taxon>Linum</taxon>
    </lineage>
</organism>